<sequence length="51" mass="5770">MGTAKEELIQAIEQARRALNESLDSDAGYDEIYRNSVTLDKLIEEYIACGY</sequence>
<dbReference type="InterPro" id="IPR018540">
    <property type="entry name" value="Spo0E-like"/>
</dbReference>
<dbReference type="GO" id="GO:0043937">
    <property type="term" value="P:regulation of sporulation"/>
    <property type="evidence" value="ECO:0007669"/>
    <property type="project" value="InterPro"/>
</dbReference>
<accession>A0A9D1W7N8</accession>
<dbReference type="SUPFAM" id="SSF140500">
    <property type="entry name" value="BAS1536-like"/>
    <property type="match status" value="1"/>
</dbReference>
<evidence type="ECO:0000313" key="1">
    <source>
        <dbReference type="EMBL" id="HIX53327.1"/>
    </source>
</evidence>
<proteinExistence type="predicted"/>
<dbReference type="Pfam" id="PF09388">
    <property type="entry name" value="SpoOE-like"/>
    <property type="match status" value="1"/>
</dbReference>
<dbReference type="AlphaFoldDB" id="A0A9D1W7N8"/>
<evidence type="ECO:0000313" key="2">
    <source>
        <dbReference type="Proteomes" id="UP000886780"/>
    </source>
</evidence>
<comment type="caution">
    <text evidence="1">The sequence shown here is derived from an EMBL/GenBank/DDBJ whole genome shotgun (WGS) entry which is preliminary data.</text>
</comment>
<dbReference type="InterPro" id="IPR037208">
    <property type="entry name" value="Spo0E-like_sf"/>
</dbReference>
<protein>
    <submittedName>
        <fullName evidence="1">Aspartyl-phosphate phosphatase Spo0E family protein</fullName>
    </submittedName>
</protein>
<gene>
    <name evidence="1" type="ORF">IAA28_11070</name>
</gene>
<reference evidence="1" key="1">
    <citation type="journal article" date="2021" name="PeerJ">
        <title>Extensive microbial diversity within the chicken gut microbiome revealed by metagenomics and culture.</title>
        <authorList>
            <person name="Gilroy R."/>
            <person name="Ravi A."/>
            <person name="Getino M."/>
            <person name="Pursley I."/>
            <person name="Horton D.L."/>
            <person name="Alikhan N.F."/>
            <person name="Baker D."/>
            <person name="Gharbi K."/>
            <person name="Hall N."/>
            <person name="Watson M."/>
            <person name="Adriaenssens E.M."/>
            <person name="Foster-Nyarko E."/>
            <person name="Jarju S."/>
            <person name="Secka A."/>
            <person name="Antonio M."/>
            <person name="Oren A."/>
            <person name="Chaudhuri R.R."/>
            <person name="La Ragione R."/>
            <person name="Hildebrand F."/>
            <person name="Pallen M.J."/>
        </authorList>
    </citation>
    <scope>NUCLEOTIDE SEQUENCE</scope>
    <source>
        <strain evidence="1">ChiGjej4B4-12881</strain>
    </source>
</reference>
<name>A0A9D1W7N8_9FIRM</name>
<dbReference type="Proteomes" id="UP000886780">
    <property type="component" value="Unassembled WGS sequence"/>
</dbReference>
<dbReference type="EMBL" id="DXEU01000205">
    <property type="protein sequence ID" value="HIX53327.1"/>
    <property type="molecule type" value="Genomic_DNA"/>
</dbReference>
<reference evidence="1" key="2">
    <citation type="submission" date="2021-04" db="EMBL/GenBank/DDBJ databases">
        <authorList>
            <person name="Gilroy R."/>
        </authorList>
    </citation>
    <scope>NUCLEOTIDE SEQUENCE</scope>
    <source>
        <strain evidence="1">ChiGjej4B4-12881</strain>
    </source>
</reference>
<organism evidence="1 2">
    <name type="scientific">Candidatus Lachnoclostridium stercoripullorum</name>
    <dbReference type="NCBI Taxonomy" id="2838635"/>
    <lineage>
        <taxon>Bacteria</taxon>
        <taxon>Bacillati</taxon>
        <taxon>Bacillota</taxon>
        <taxon>Clostridia</taxon>
        <taxon>Lachnospirales</taxon>
        <taxon>Lachnospiraceae</taxon>
    </lineage>
</organism>